<dbReference type="PRINTS" id="PR01438">
    <property type="entry name" value="UNVRSLSTRESS"/>
</dbReference>
<organism evidence="3">
    <name type="scientific">Thermosporothrix sp. COM3</name>
    <dbReference type="NCBI Taxonomy" id="2490863"/>
    <lineage>
        <taxon>Bacteria</taxon>
        <taxon>Bacillati</taxon>
        <taxon>Chloroflexota</taxon>
        <taxon>Ktedonobacteria</taxon>
        <taxon>Ktedonobacterales</taxon>
        <taxon>Thermosporotrichaceae</taxon>
        <taxon>Thermosporothrix</taxon>
    </lineage>
</organism>
<proteinExistence type="inferred from homology"/>
<dbReference type="PANTHER" id="PTHR46268:SF6">
    <property type="entry name" value="UNIVERSAL STRESS PROTEIN UP12"/>
    <property type="match status" value="1"/>
</dbReference>
<comment type="similarity">
    <text evidence="1">Belongs to the universal stress protein A family.</text>
</comment>
<dbReference type="Gene3D" id="3.40.50.620">
    <property type="entry name" value="HUPs"/>
    <property type="match status" value="2"/>
</dbReference>
<evidence type="ECO:0000313" key="3">
    <source>
        <dbReference type="EMBL" id="BBH87163.1"/>
    </source>
</evidence>
<dbReference type="AlphaFoldDB" id="A0A455SFC5"/>
<feature type="domain" description="UspA" evidence="2">
    <location>
        <begin position="1"/>
        <end position="143"/>
    </location>
</feature>
<dbReference type="CDD" id="cd00293">
    <property type="entry name" value="USP-like"/>
    <property type="match status" value="2"/>
</dbReference>
<dbReference type="InterPro" id="IPR006015">
    <property type="entry name" value="Universal_stress_UspA"/>
</dbReference>
<dbReference type="InterPro" id="IPR014729">
    <property type="entry name" value="Rossmann-like_a/b/a_fold"/>
</dbReference>
<evidence type="ECO:0000256" key="1">
    <source>
        <dbReference type="ARBA" id="ARBA00008791"/>
    </source>
</evidence>
<feature type="domain" description="UspA" evidence="2">
    <location>
        <begin position="160"/>
        <end position="309"/>
    </location>
</feature>
<gene>
    <name evidence="3" type="ORF">KTC_19140</name>
</gene>
<name>A0A455SFC5_9CHLR</name>
<accession>A0A455SFC5</accession>
<dbReference type="SUPFAM" id="SSF52402">
    <property type="entry name" value="Adenine nucleotide alpha hydrolases-like"/>
    <property type="match status" value="2"/>
</dbReference>
<dbReference type="Pfam" id="PF00582">
    <property type="entry name" value="Usp"/>
    <property type="match status" value="2"/>
</dbReference>
<dbReference type="InterPro" id="IPR006016">
    <property type="entry name" value="UspA"/>
</dbReference>
<dbReference type="PANTHER" id="PTHR46268">
    <property type="entry name" value="STRESS RESPONSE PROTEIN NHAX"/>
    <property type="match status" value="1"/>
</dbReference>
<evidence type="ECO:0000259" key="2">
    <source>
        <dbReference type="Pfam" id="PF00582"/>
    </source>
</evidence>
<sequence length="319" mass="35569">MLRSILVPLDGSVRAEQSLPVAAHLARSSQGALHLVRVVDLILEGGIYTTLQAPYRQEILDVAGTNAREYLERIASRPLFQGLKVRRMVAMGDPVTQLLDLIQSSHFDLVILCSHGYTGLQRWAYGSVAHHLMRQSSVPLLLLHHQNTFTHTLTERPFQVVIALDGSPFAEASLLPALRLAQAWLTQASRTLQLLQIVPPPKEDEESSIRRYGLDIDLRSLALTQAQQYLETKRTQLQQHAPKIPIETQVEESQDIAGALLEHVQHTTSSNNVVLALTTHGRNFLQRRLLGSVTERIFGHTHQSLLIVHPQPPANAEQS</sequence>
<protein>
    <submittedName>
        <fullName evidence="3">Universal stress protein UspA</fullName>
    </submittedName>
</protein>
<dbReference type="EMBL" id="AP019376">
    <property type="protein sequence ID" value="BBH87163.1"/>
    <property type="molecule type" value="Genomic_DNA"/>
</dbReference>
<reference evidence="3" key="1">
    <citation type="submission" date="2018-12" db="EMBL/GenBank/DDBJ databases">
        <title>Novel natural products biosynthetic potential of the class Ktedonobacteria.</title>
        <authorList>
            <person name="Zheng Y."/>
            <person name="Saitou A."/>
            <person name="Wang C.M."/>
            <person name="Toyoda A."/>
            <person name="Minakuchi Y."/>
            <person name="Sekiguchi Y."/>
            <person name="Ueda K."/>
            <person name="Takano H."/>
            <person name="Sakai Y."/>
            <person name="Yokota A."/>
            <person name="Yabe S."/>
        </authorList>
    </citation>
    <scope>NUCLEOTIDE SEQUENCE</scope>
    <source>
        <strain evidence="3">COM3</strain>
    </source>
</reference>